<sequence length="142" mass="16253">MPFIVYNFRSGDDLPAITVDHFGRLYMNSALRKKLGVVKGAPFKAHIAYDPDTGNIGLARPGEVSVGDEVVPATFDRNRYYATVRGFMRRFSPKLGKYVYIERQNNWYAFRHQETEAPPTFTEMVPPRKRTRKKAGPPEPTE</sequence>
<evidence type="ECO:0000313" key="2">
    <source>
        <dbReference type="EMBL" id="EMT54739.1"/>
    </source>
</evidence>
<accession>M8DEG8</accession>
<proteinExistence type="predicted"/>
<feature type="region of interest" description="Disordered" evidence="1">
    <location>
        <begin position="118"/>
        <end position="142"/>
    </location>
</feature>
<dbReference type="AlphaFoldDB" id="M8DEG8"/>
<protein>
    <submittedName>
        <fullName evidence="2">Uncharacterized protein</fullName>
    </submittedName>
</protein>
<dbReference type="PATRIC" id="fig|1300222.3.peg.834"/>
<comment type="caution">
    <text evidence="2">The sequence shown here is derived from an EMBL/GenBank/DDBJ whole genome shotgun (WGS) entry which is preliminary data.</text>
</comment>
<organism evidence="2 3">
    <name type="scientific">Brevibacillus borstelensis AK1</name>
    <dbReference type="NCBI Taxonomy" id="1300222"/>
    <lineage>
        <taxon>Bacteria</taxon>
        <taxon>Bacillati</taxon>
        <taxon>Bacillota</taxon>
        <taxon>Bacilli</taxon>
        <taxon>Bacillales</taxon>
        <taxon>Paenibacillaceae</taxon>
        <taxon>Brevibacillus</taxon>
    </lineage>
</organism>
<name>M8DEG8_9BACL</name>
<evidence type="ECO:0000313" key="3">
    <source>
        <dbReference type="Proteomes" id="UP000012081"/>
    </source>
</evidence>
<gene>
    <name evidence="2" type="ORF">I532_04005</name>
</gene>
<keyword evidence="3" id="KW-1185">Reference proteome</keyword>
<dbReference type="Proteomes" id="UP000012081">
    <property type="component" value="Unassembled WGS sequence"/>
</dbReference>
<dbReference type="EMBL" id="APBN01000001">
    <property type="protein sequence ID" value="EMT54739.1"/>
    <property type="molecule type" value="Genomic_DNA"/>
</dbReference>
<reference evidence="2 3" key="1">
    <citation type="submission" date="2013-03" db="EMBL/GenBank/DDBJ databases">
        <title>Assembly of a new bacterial strain Brevibacillus borstelensis AK1.</title>
        <authorList>
            <person name="Rajan I."/>
            <person name="PoliReddy D."/>
            <person name="Sugumar T."/>
            <person name="Rathinam K."/>
            <person name="Alqarawi S."/>
            <person name="Khalil A.B."/>
            <person name="Sivakumar N."/>
        </authorList>
    </citation>
    <scope>NUCLEOTIDE SEQUENCE [LARGE SCALE GENOMIC DNA]</scope>
    <source>
        <strain evidence="2 3">AK1</strain>
    </source>
</reference>
<evidence type="ECO:0000256" key="1">
    <source>
        <dbReference type="SAM" id="MobiDB-lite"/>
    </source>
</evidence>